<feature type="binding site" description="axial binding residue" evidence="9">
    <location>
        <position position="438"/>
    </location>
    <ligand>
        <name>heme</name>
        <dbReference type="ChEBI" id="CHEBI:30413"/>
    </ligand>
    <ligandPart>
        <name>Fe</name>
        <dbReference type="ChEBI" id="CHEBI:18248"/>
    </ligandPart>
</feature>
<evidence type="ECO:0000256" key="4">
    <source>
        <dbReference type="ARBA" id="ARBA00022617"/>
    </source>
</evidence>
<dbReference type="InterPro" id="IPR050364">
    <property type="entry name" value="Cytochrome_P450_fung"/>
</dbReference>
<evidence type="ECO:0000256" key="10">
    <source>
        <dbReference type="SAM" id="SignalP"/>
    </source>
</evidence>
<dbReference type="InterPro" id="IPR036396">
    <property type="entry name" value="Cyt_P450_sf"/>
</dbReference>
<dbReference type="GO" id="GO:0005506">
    <property type="term" value="F:iron ion binding"/>
    <property type="evidence" value="ECO:0007669"/>
    <property type="project" value="InterPro"/>
</dbReference>
<dbReference type="Gene3D" id="1.10.630.10">
    <property type="entry name" value="Cytochrome P450"/>
    <property type="match status" value="1"/>
</dbReference>
<evidence type="ECO:0000256" key="1">
    <source>
        <dbReference type="ARBA" id="ARBA00001971"/>
    </source>
</evidence>
<organism evidence="11 12">
    <name type="scientific">Boletus edulis BED1</name>
    <dbReference type="NCBI Taxonomy" id="1328754"/>
    <lineage>
        <taxon>Eukaryota</taxon>
        <taxon>Fungi</taxon>
        <taxon>Dikarya</taxon>
        <taxon>Basidiomycota</taxon>
        <taxon>Agaricomycotina</taxon>
        <taxon>Agaricomycetes</taxon>
        <taxon>Agaricomycetidae</taxon>
        <taxon>Boletales</taxon>
        <taxon>Boletineae</taxon>
        <taxon>Boletaceae</taxon>
        <taxon>Boletoideae</taxon>
        <taxon>Boletus</taxon>
    </lineage>
</organism>
<evidence type="ECO:0000256" key="8">
    <source>
        <dbReference type="ARBA" id="ARBA00023033"/>
    </source>
</evidence>
<evidence type="ECO:0000256" key="2">
    <source>
        <dbReference type="ARBA" id="ARBA00005179"/>
    </source>
</evidence>
<dbReference type="InterPro" id="IPR002401">
    <property type="entry name" value="Cyt_P450_E_grp-I"/>
</dbReference>
<evidence type="ECO:0000313" key="11">
    <source>
        <dbReference type="EMBL" id="KAF8439092.1"/>
    </source>
</evidence>
<dbReference type="PANTHER" id="PTHR46300:SF7">
    <property type="entry name" value="P450, PUTATIVE (EUROFUNG)-RELATED"/>
    <property type="match status" value="1"/>
</dbReference>
<keyword evidence="12" id="KW-1185">Reference proteome</keyword>
<dbReference type="CDD" id="cd11065">
    <property type="entry name" value="CYP64-like"/>
    <property type="match status" value="1"/>
</dbReference>
<dbReference type="Pfam" id="PF00067">
    <property type="entry name" value="p450"/>
    <property type="match status" value="1"/>
</dbReference>
<dbReference type="EMBL" id="WHUW01000015">
    <property type="protein sequence ID" value="KAF8439092.1"/>
    <property type="molecule type" value="Genomic_DNA"/>
</dbReference>
<gene>
    <name evidence="11" type="ORF">L210DRAFT_3543442</name>
</gene>
<comment type="similarity">
    <text evidence="3">Belongs to the cytochrome P450 family.</text>
</comment>
<keyword evidence="8" id="KW-0503">Monooxygenase</keyword>
<reference evidence="11" key="1">
    <citation type="submission" date="2019-10" db="EMBL/GenBank/DDBJ databases">
        <authorList>
            <consortium name="DOE Joint Genome Institute"/>
            <person name="Kuo A."/>
            <person name="Miyauchi S."/>
            <person name="Kiss E."/>
            <person name="Drula E."/>
            <person name="Kohler A."/>
            <person name="Sanchez-Garcia M."/>
            <person name="Andreopoulos B."/>
            <person name="Barry K.W."/>
            <person name="Bonito G."/>
            <person name="Buee M."/>
            <person name="Carver A."/>
            <person name="Chen C."/>
            <person name="Cichocki N."/>
            <person name="Clum A."/>
            <person name="Culley D."/>
            <person name="Crous P.W."/>
            <person name="Fauchery L."/>
            <person name="Girlanda M."/>
            <person name="Hayes R."/>
            <person name="Keri Z."/>
            <person name="LaButti K."/>
            <person name="Lipzen A."/>
            <person name="Lombard V."/>
            <person name="Magnuson J."/>
            <person name="Maillard F."/>
            <person name="Morin E."/>
            <person name="Murat C."/>
            <person name="Nolan M."/>
            <person name="Ohm R."/>
            <person name="Pangilinan J."/>
            <person name="Pereira M."/>
            <person name="Perotto S."/>
            <person name="Peter M."/>
            <person name="Riley R."/>
            <person name="Sitrit Y."/>
            <person name="Stielow B."/>
            <person name="Szollosi G."/>
            <person name="Zifcakova L."/>
            <person name="Stursova M."/>
            <person name="Spatafora J.W."/>
            <person name="Tedersoo L."/>
            <person name="Vaario L.-M."/>
            <person name="Yamada A."/>
            <person name="Yan M."/>
            <person name="Wang P."/>
            <person name="Xu J."/>
            <person name="Bruns T."/>
            <person name="Baldrian P."/>
            <person name="Vilgalys R."/>
            <person name="Henrissat B."/>
            <person name="Grigoriev I.V."/>
            <person name="Hibbett D."/>
            <person name="Nagy L.G."/>
            <person name="Martin F.M."/>
        </authorList>
    </citation>
    <scope>NUCLEOTIDE SEQUENCE</scope>
    <source>
        <strain evidence="11">BED1</strain>
    </source>
</reference>
<dbReference type="AlphaFoldDB" id="A0AAD4GF08"/>
<dbReference type="PRINTS" id="PR00385">
    <property type="entry name" value="P450"/>
</dbReference>
<evidence type="ECO:0000256" key="5">
    <source>
        <dbReference type="ARBA" id="ARBA00022723"/>
    </source>
</evidence>
<keyword evidence="7 9" id="KW-0408">Iron</keyword>
<dbReference type="PANTHER" id="PTHR46300">
    <property type="entry name" value="P450, PUTATIVE (EUROFUNG)-RELATED-RELATED"/>
    <property type="match status" value="1"/>
</dbReference>
<keyword evidence="10" id="KW-0732">Signal</keyword>
<comment type="cofactor">
    <cofactor evidence="1 9">
        <name>heme</name>
        <dbReference type="ChEBI" id="CHEBI:30413"/>
    </cofactor>
</comment>
<evidence type="ECO:0000256" key="3">
    <source>
        <dbReference type="ARBA" id="ARBA00010617"/>
    </source>
</evidence>
<evidence type="ECO:0000256" key="7">
    <source>
        <dbReference type="ARBA" id="ARBA00023004"/>
    </source>
</evidence>
<keyword evidence="6" id="KW-0560">Oxidoreductase</keyword>
<evidence type="ECO:0000313" key="12">
    <source>
        <dbReference type="Proteomes" id="UP001194468"/>
    </source>
</evidence>
<comment type="caution">
    <text evidence="11">The sequence shown here is derived from an EMBL/GenBank/DDBJ whole genome shotgun (WGS) entry which is preliminary data.</text>
</comment>
<feature type="chain" id="PRO_5042119426" evidence="10">
    <location>
        <begin position="21"/>
        <end position="514"/>
    </location>
</feature>
<dbReference type="InterPro" id="IPR001128">
    <property type="entry name" value="Cyt_P450"/>
</dbReference>
<proteinExistence type="inferred from homology"/>
<sequence length="514" mass="57918">MWAVAISLLTLACVVVLDIARRHVKSAIHHSSYPLPPGPRGLPFIGKVIGVNTHAPWLMYAERAKQYGDLVYTRILGRDIIIINSEAVAKDLLENRSRNYSDRPFLATKSLCGRDFSTIFMEYGDRWRLHRRFFHQTFRSEAVHRFVPLQHRKACQLLRGLLDSPHRFSEHIFEYTTSIILNGMYDLDTKTQTDELVDIVAKTLKIILFALRPDISILVGAFPALLKLPSWFPGMFFKRDMAIAKELSKRYIEKPFQYSLQKLSAGSSAPCMVFDALRNVEEKGTSSDARWMKDLSEAAATGLSNSVISLFLLMMVVNPKAQKTAQAQIDSVVGGNKIPMIKDRSSLPYIDAILRETLRYSPVVPLSIPRTVVDDDTYAGFRIPKGAVVTTNLWSMAHNESKYPKPHEFVPERFLNDDGTLKPDDTENIAYGFGRRICVGRHFADTSVWSVIAKILAVFTIEHAKDENGVEIPVEPKFSSGITIHPLPFPCSIVPRIQGMNVEKLEQLIEASTA</sequence>
<protein>
    <submittedName>
        <fullName evidence="11">Cytochrome P450</fullName>
    </submittedName>
</protein>
<dbReference type="GO" id="GO:0020037">
    <property type="term" value="F:heme binding"/>
    <property type="evidence" value="ECO:0007669"/>
    <property type="project" value="InterPro"/>
</dbReference>
<comment type="pathway">
    <text evidence="2">Secondary metabolite biosynthesis.</text>
</comment>
<dbReference type="GO" id="GO:0016705">
    <property type="term" value="F:oxidoreductase activity, acting on paired donors, with incorporation or reduction of molecular oxygen"/>
    <property type="evidence" value="ECO:0007669"/>
    <property type="project" value="InterPro"/>
</dbReference>
<dbReference type="Proteomes" id="UP001194468">
    <property type="component" value="Unassembled WGS sequence"/>
</dbReference>
<reference evidence="11" key="2">
    <citation type="journal article" date="2020" name="Nat. Commun.">
        <title>Large-scale genome sequencing of mycorrhizal fungi provides insights into the early evolution of symbiotic traits.</title>
        <authorList>
            <person name="Miyauchi S."/>
            <person name="Kiss E."/>
            <person name="Kuo A."/>
            <person name="Drula E."/>
            <person name="Kohler A."/>
            <person name="Sanchez-Garcia M."/>
            <person name="Morin E."/>
            <person name="Andreopoulos B."/>
            <person name="Barry K.W."/>
            <person name="Bonito G."/>
            <person name="Buee M."/>
            <person name="Carver A."/>
            <person name="Chen C."/>
            <person name="Cichocki N."/>
            <person name="Clum A."/>
            <person name="Culley D."/>
            <person name="Crous P.W."/>
            <person name="Fauchery L."/>
            <person name="Girlanda M."/>
            <person name="Hayes R.D."/>
            <person name="Keri Z."/>
            <person name="LaButti K."/>
            <person name="Lipzen A."/>
            <person name="Lombard V."/>
            <person name="Magnuson J."/>
            <person name="Maillard F."/>
            <person name="Murat C."/>
            <person name="Nolan M."/>
            <person name="Ohm R.A."/>
            <person name="Pangilinan J."/>
            <person name="Pereira M.F."/>
            <person name="Perotto S."/>
            <person name="Peter M."/>
            <person name="Pfister S."/>
            <person name="Riley R."/>
            <person name="Sitrit Y."/>
            <person name="Stielow J.B."/>
            <person name="Szollosi G."/>
            <person name="Zifcakova L."/>
            <person name="Stursova M."/>
            <person name="Spatafora J.W."/>
            <person name="Tedersoo L."/>
            <person name="Vaario L.M."/>
            <person name="Yamada A."/>
            <person name="Yan M."/>
            <person name="Wang P."/>
            <person name="Xu J."/>
            <person name="Bruns T."/>
            <person name="Baldrian P."/>
            <person name="Vilgalys R."/>
            <person name="Dunand C."/>
            <person name="Henrissat B."/>
            <person name="Grigoriev I.V."/>
            <person name="Hibbett D."/>
            <person name="Nagy L.G."/>
            <person name="Martin F.M."/>
        </authorList>
    </citation>
    <scope>NUCLEOTIDE SEQUENCE</scope>
    <source>
        <strain evidence="11">BED1</strain>
    </source>
</reference>
<dbReference type="PRINTS" id="PR00463">
    <property type="entry name" value="EP450I"/>
</dbReference>
<evidence type="ECO:0000256" key="9">
    <source>
        <dbReference type="PIRSR" id="PIRSR602401-1"/>
    </source>
</evidence>
<evidence type="ECO:0000256" key="6">
    <source>
        <dbReference type="ARBA" id="ARBA00023002"/>
    </source>
</evidence>
<dbReference type="GO" id="GO:0004497">
    <property type="term" value="F:monooxygenase activity"/>
    <property type="evidence" value="ECO:0007669"/>
    <property type="project" value="UniProtKB-KW"/>
</dbReference>
<accession>A0AAD4GF08</accession>
<keyword evidence="4 9" id="KW-0349">Heme</keyword>
<name>A0AAD4GF08_BOLED</name>
<feature type="signal peptide" evidence="10">
    <location>
        <begin position="1"/>
        <end position="20"/>
    </location>
</feature>
<keyword evidence="5 9" id="KW-0479">Metal-binding</keyword>
<dbReference type="SUPFAM" id="SSF48264">
    <property type="entry name" value="Cytochrome P450"/>
    <property type="match status" value="1"/>
</dbReference>